<evidence type="ECO:0000313" key="2">
    <source>
        <dbReference type="Proteomes" id="UP000076532"/>
    </source>
</evidence>
<evidence type="ECO:0000313" key="1">
    <source>
        <dbReference type="EMBL" id="KZP32585.1"/>
    </source>
</evidence>
<dbReference type="EMBL" id="KV417485">
    <property type="protein sequence ID" value="KZP32585.1"/>
    <property type="molecule type" value="Genomic_DNA"/>
</dbReference>
<proteinExistence type="predicted"/>
<reference evidence="1 2" key="1">
    <citation type="journal article" date="2016" name="Mol. Biol. Evol.">
        <title>Comparative Genomics of Early-Diverging Mushroom-Forming Fungi Provides Insights into the Origins of Lignocellulose Decay Capabilities.</title>
        <authorList>
            <person name="Nagy L.G."/>
            <person name="Riley R."/>
            <person name="Tritt A."/>
            <person name="Adam C."/>
            <person name="Daum C."/>
            <person name="Floudas D."/>
            <person name="Sun H."/>
            <person name="Yadav J.S."/>
            <person name="Pangilinan J."/>
            <person name="Larsson K.H."/>
            <person name="Matsuura K."/>
            <person name="Barry K."/>
            <person name="Labutti K."/>
            <person name="Kuo R."/>
            <person name="Ohm R.A."/>
            <person name="Bhattacharya S.S."/>
            <person name="Shirouzu T."/>
            <person name="Yoshinaga Y."/>
            <person name="Martin F.M."/>
            <person name="Grigoriev I.V."/>
            <person name="Hibbett D.S."/>
        </authorList>
    </citation>
    <scope>NUCLEOTIDE SEQUENCE [LARGE SCALE GENOMIC DNA]</scope>
    <source>
        <strain evidence="1 2">CBS 109695</strain>
    </source>
</reference>
<gene>
    <name evidence="1" type="ORF">FIBSPDRAFT_479405</name>
</gene>
<protein>
    <submittedName>
        <fullName evidence="1">Uncharacterized protein</fullName>
    </submittedName>
</protein>
<dbReference type="Proteomes" id="UP000076532">
    <property type="component" value="Unassembled WGS sequence"/>
</dbReference>
<accession>A0A166VCP8</accession>
<keyword evidence="2" id="KW-1185">Reference proteome</keyword>
<sequence>MCACVCYIQGVMAGDGGNGNGKWKMRYEIRGTKMKKVKWNTAIRKQRAGEVGEGRSRHAMTAMTGVTGVLGLLGAGVMSHDTIMGEVGRRWGGIRVSGPRVLGSGIQDPWGTAPETGWQSRTGGCASTNSNQTIRYRYCRSRITTCTAVQIYTVCMYNLATSGRAGCIISVLASARAVVLAGARAGGDWRQTHHGCFWKHCRGGDGEKEWGCRV</sequence>
<name>A0A166VCP8_9AGAM</name>
<organism evidence="1 2">
    <name type="scientific">Athelia psychrophila</name>
    <dbReference type="NCBI Taxonomy" id="1759441"/>
    <lineage>
        <taxon>Eukaryota</taxon>
        <taxon>Fungi</taxon>
        <taxon>Dikarya</taxon>
        <taxon>Basidiomycota</taxon>
        <taxon>Agaricomycotina</taxon>
        <taxon>Agaricomycetes</taxon>
        <taxon>Agaricomycetidae</taxon>
        <taxon>Atheliales</taxon>
        <taxon>Atheliaceae</taxon>
        <taxon>Athelia</taxon>
    </lineage>
</organism>
<dbReference type="AlphaFoldDB" id="A0A166VCP8"/>